<dbReference type="Proteomes" id="UP000317716">
    <property type="component" value="Unassembled WGS sequence"/>
</dbReference>
<protein>
    <submittedName>
        <fullName evidence="4">Class I SAM-dependent methyltransferase</fullName>
    </submittedName>
</protein>
<gene>
    <name evidence="4" type="ORF">E6K72_07920</name>
</gene>
<accession>A0A538SS71</accession>
<keyword evidence="2 4" id="KW-0808">Transferase</keyword>
<dbReference type="InterPro" id="IPR029063">
    <property type="entry name" value="SAM-dependent_MTases_sf"/>
</dbReference>
<evidence type="ECO:0000259" key="3">
    <source>
        <dbReference type="Pfam" id="PF13649"/>
    </source>
</evidence>
<dbReference type="SUPFAM" id="SSF53335">
    <property type="entry name" value="S-adenosyl-L-methionine-dependent methyltransferases"/>
    <property type="match status" value="1"/>
</dbReference>
<organism evidence="4 5">
    <name type="scientific">Eiseniibacteriota bacterium</name>
    <dbReference type="NCBI Taxonomy" id="2212470"/>
    <lineage>
        <taxon>Bacteria</taxon>
        <taxon>Candidatus Eiseniibacteriota</taxon>
    </lineage>
</organism>
<dbReference type="EMBL" id="VBOS01000277">
    <property type="protein sequence ID" value="TMQ54216.1"/>
    <property type="molecule type" value="Genomic_DNA"/>
</dbReference>
<evidence type="ECO:0000256" key="2">
    <source>
        <dbReference type="ARBA" id="ARBA00022679"/>
    </source>
</evidence>
<dbReference type="PANTHER" id="PTHR43861">
    <property type="entry name" value="TRANS-ACONITATE 2-METHYLTRANSFERASE-RELATED"/>
    <property type="match status" value="1"/>
</dbReference>
<feature type="domain" description="Methyltransferase" evidence="3">
    <location>
        <begin position="49"/>
        <end position="140"/>
    </location>
</feature>
<dbReference type="AlphaFoldDB" id="A0A538SS71"/>
<dbReference type="GO" id="GO:0032259">
    <property type="term" value="P:methylation"/>
    <property type="evidence" value="ECO:0007669"/>
    <property type="project" value="UniProtKB-KW"/>
</dbReference>
<proteinExistence type="predicted"/>
<dbReference type="PANTHER" id="PTHR43861:SF1">
    <property type="entry name" value="TRANS-ACONITATE 2-METHYLTRANSFERASE"/>
    <property type="match status" value="1"/>
</dbReference>
<comment type="caution">
    <text evidence="4">The sequence shown here is derived from an EMBL/GenBank/DDBJ whole genome shotgun (WGS) entry which is preliminary data.</text>
</comment>
<dbReference type="InterPro" id="IPR041698">
    <property type="entry name" value="Methyltransf_25"/>
</dbReference>
<dbReference type="GO" id="GO:0008168">
    <property type="term" value="F:methyltransferase activity"/>
    <property type="evidence" value="ECO:0007669"/>
    <property type="project" value="UniProtKB-KW"/>
</dbReference>
<keyword evidence="1 4" id="KW-0489">Methyltransferase</keyword>
<evidence type="ECO:0000313" key="4">
    <source>
        <dbReference type="EMBL" id="TMQ54216.1"/>
    </source>
</evidence>
<dbReference type="CDD" id="cd02440">
    <property type="entry name" value="AdoMet_MTases"/>
    <property type="match status" value="1"/>
</dbReference>
<dbReference type="Gene3D" id="3.40.50.150">
    <property type="entry name" value="Vaccinia Virus protein VP39"/>
    <property type="match status" value="1"/>
</dbReference>
<reference evidence="4 5" key="1">
    <citation type="journal article" date="2019" name="Nat. Microbiol.">
        <title>Mediterranean grassland soil C-N compound turnover is dependent on rainfall and depth, and is mediated by genomically divergent microorganisms.</title>
        <authorList>
            <person name="Diamond S."/>
            <person name="Andeer P.F."/>
            <person name="Li Z."/>
            <person name="Crits-Christoph A."/>
            <person name="Burstein D."/>
            <person name="Anantharaman K."/>
            <person name="Lane K.R."/>
            <person name="Thomas B.C."/>
            <person name="Pan C."/>
            <person name="Northen T.R."/>
            <person name="Banfield J.F."/>
        </authorList>
    </citation>
    <scope>NUCLEOTIDE SEQUENCE [LARGE SCALE GENOMIC DNA]</scope>
    <source>
        <strain evidence="4">WS_2</strain>
    </source>
</reference>
<evidence type="ECO:0000256" key="1">
    <source>
        <dbReference type="ARBA" id="ARBA00022603"/>
    </source>
</evidence>
<evidence type="ECO:0000313" key="5">
    <source>
        <dbReference type="Proteomes" id="UP000317716"/>
    </source>
</evidence>
<dbReference type="Pfam" id="PF13649">
    <property type="entry name" value="Methyltransf_25"/>
    <property type="match status" value="1"/>
</dbReference>
<sequence length="276" mass="29924">MTRRPAEARRGRANEALRDAWAAGEAYEAYMGRWSRLLAPEFLAWLHWLEVGCGTGALTAAVCERCEPAFVLACDPSAVFVAHARGSLADERVSFVTAGADHLPDLEGGFDWIVSSLVLNFVPEPERAVVSMRERLGPGGPAAACVWDYAQGVEFLRCFWDEAVASDPAAAQLDEGNRFPLCNREALASLFRAAGFGRVETGALEIPTVFEDFDDYWQPFLGGTGPAPAYVSALDPARREALRARLARRLGAGPGSPIRLRARAWAVRGGEGESRT</sequence>
<name>A0A538SS71_UNCEI</name>